<dbReference type="Proteomes" id="UP001500368">
    <property type="component" value="Unassembled WGS sequence"/>
</dbReference>
<feature type="binding site" evidence="7">
    <location>
        <position position="72"/>
    </location>
    <ligand>
        <name>Mg(2+)</name>
        <dbReference type="ChEBI" id="CHEBI:18420"/>
    </ligand>
</feature>
<gene>
    <name evidence="7 9" type="primary">pafA</name>
    <name evidence="9" type="ORF">GCM10025790_25190</name>
</gene>
<dbReference type="EC" id="6.3.1.19" evidence="7 8"/>
<feature type="active site" description="Proton acceptor" evidence="7">
    <location>
        <position position="66"/>
    </location>
</feature>
<proteinExistence type="inferred from homology"/>
<keyword evidence="10" id="KW-1185">Reference proteome</keyword>
<evidence type="ECO:0000256" key="7">
    <source>
        <dbReference type="HAMAP-Rule" id="MF_02111"/>
    </source>
</evidence>
<dbReference type="NCBIfam" id="TIGR03686">
    <property type="entry name" value="pupylate_PafA"/>
    <property type="match status" value="1"/>
</dbReference>
<keyword evidence="3 7" id="KW-0547">Nucleotide-binding</keyword>
<evidence type="ECO:0000256" key="8">
    <source>
        <dbReference type="NCBIfam" id="TIGR03686"/>
    </source>
</evidence>
<keyword evidence="6 7" id="KW-0460">Magnesium</keyword>
<comment type="pathway">
    <text evidence="7">Protein degradation; proteasomal Pup-dependent pathway.</text>
</comment>
<dbReference type="GO" id="GO:0016874">
    <property type="term" value="F:ligase activity"/>
    <property type="evidence" value="ECO:0007669"/>
    <property type="project" value="UniProtKB-KW"/>
</dbReference>
<feature type="binding site" evidence="7">
    <location>
        <position position="62"/>
    </location>
    <ligand>
        <name>ATP</name>
        <dbReference type="ChEBI" id="CHEBI:30616"/>
    </ligand>
</feature>
<evidence type="ECO:0000256" key="5">
    <source>
        <dbReference type="ARBA" id="ARBA00022840"/>
    </source>
</evidence>
<accession>A0ABP9G5K7</accession>
<evidence type="ECO:0000256" key="3">
    <source>
        <dbReference type="ARBA" id="ARBA00022741"/>
    </source>
</evidence>
<name>A0ABP9G5K7_9MICC</name>
<evidence type="ECO:0000256" key="2">
    <source>
        <dbReference type="ARBA" id="ARBA00022723"/>
    </source>
</evidence>
<feature type="binding site" evidence="7">
    <location>
        <position position="9"/>
    </location>
    <ligand>
        <name>Mg(2+)</name>
        <dbReference type="ChEBI" id="CHEBI:18420"/>
    </ligand>
</feature>
<keyword evidence="2 7" id="KW-0479">Metal-binding</keyword>
<keyword evidence="1 7" id="KW-0436">Ligase</keyword>
<protein>
    <recommendedName>
        <fullName evidence="7 8">Pup--protein ligase</fullName>
        <ecNumber evidence="7 8">6.3.1.19</ecNumber>
    </recommendedName>
    <alternativeName>
        <fullName evidence="7">Proteasome accessory factor A</fullName>
    </alternativeName>
    <alternativeName>
        <fullName evidence="7">Pup-conjugating enzyme</fullName>
    </alternativeName>
</protein>
<comment type="caution">
    <text evidence="9">The sequence shown here is derived from an EMBL/GenBank/DDBJ whole genome shotgun (WGS) entry which is preliminary data.</text>
</comment>
<dbReference type="HAMAP" id="MF_02111">
    <property type="entry name" value="Pup_ligase"/>
    <property type="match status" value="1"/>
</dbReference>
<keyword evidence="5 7" id="KW-0067">ATP-binding</keyword>
<dbReference type="PANTHER" id="PTHR42307:SF3">
    <property type="entry name" value="PUP--PROTEIN LIGASE"/>
    <property type="match status" value="1"/>
</dbReference>
<comment type="pathway">
    <text evidence="7">Protein modification; protein pupylation.</text>
</comment>
<comment type="catalytic activity">
    <reaction evidence="7">
        <text>ATP + [prokaryotic ubiquitin-like protein]-L-glutamate + [protein]-L-lysine = ADP + phosphate + N(6)-([prokaryotic ubiquitin-like protein]-gamma-L-glutamyl)-[protein]-L-lysine.</text>
        <dbReference type="EC" id="6.3.1.19"/>
    </reaction>
</comment>
<evidence type="ECO:0000256" key="6">
    <source>
        <dbReference type="ARBA" id="ARBA00022842"/>
    </source>
</evidence>
<feature type="binding site" evidence="7">
    <location>
        <position position="64"/>
    </location>
    <ligand>
        <name>Mg(2+)</name>
        <dbReference type="ChEBI" id="CHEBI:18420"/>
    </ligand>
</feature>
<feature type="binding site" evidence="7">
    <location>
        <position position="430"/>
    </location>
    <ligand>
        <name>ATP</name>
        <dbReference type="ChEBI" id="CHEBI:30616"/>
    </ligand>
</feature>
<comment type="function">
    <text evidence="7">Catalyzes the covalent attachment of the prokaryotic ubiquitin-like protein modifier Pup to the proteasomal substrate proteins, thereby targeting them for proteasomal degradation. This tagging system is termed pupylation. The ligation reaction involves the side-chain carboxylate of the C-terminal glutamate of Pup and the side-chain amino group of a substrate lysine.</text>
</comment>
<keyword evidence="4 7" id="KW-0833">Ubl conjugation pathway</keyword>
<dbReference type="RefSeq" id="WP_345478355.1">
    <property type="nucleotide sequence ID" value="NZ_BAABLW010000007.1"/>
</dbReference>
<evidence type="ECO:0000313" key="10">
    <source>
        <dbReference type="Proteomes" id="UP001500368"/>
    </source>
</evidence>
<feature type="binding site" evidence="7">
    <location>
        <position position="75"/>
    </location>
    <ligand>
        <name>ATP</name>
        <dbReference type="ChEBI" id="CHEBI:30616"/>
    </ligand>
</feature>
<dbReference type="InterPro" id="IPR022279">
    <property type="entry name" value="Pup_ligase"/>
</dbReference>
<sequence length="505" mass="56306">MDRRVYGVETEFGLVHRPAAAPEGVAAGPGRGLPPDELARYLFRPVVEFGRSSNIFIPNGSRLYLDVGSHPEYATAECADLLDLIACDRAGEAIMHDLAVWTQERITADGFNGQVYVLKNNVDSAGNSYGSHENYLIPRTTHFRRLSSILLPFLVTRQIIAGAGRVVPSDTEREAHFAFSQRADHMWEGISSATTRSRPIINTRDEPHADAAEHRRLHVIVGDSNMSSTTSLLRYGSTDLVLRMVESGVPVGDFELENPIGAIRHISHDITGEAKVRIRGGDEFTAVEIQRGLLERAQRFVRQHGAHHEHVQEIFELWERALEAVQTGDHSLIDRDIDWAIKKRLVEDVANRQGIGFDHPRLEQIDMAYHDVNPQRGLFHLLRRRGLVNEVITDEQVQQAMVTPPATRAAIRGEFLSTARAYGAECTVDWVHHKLVDRPLETVMLKDPFATEDPRIESLLARLGDPSTQLRELSLAERQQQSASVALSDRYVLAGPAAAAEPPLI</sequence>
<evidence type="ECO:0000256" key="4">
    <source>
        <dbReference type="ARBA" id="ARBA00022786"/>
    </source>
</evidence>
<organism evidence="9 10">
    <name type="scientific">Nesterenkonia rhizosphaerae</name>
    <dbReference type="NCBI Taxonomy" id="1348272"/>
    <lineage>
        <taxon>Bacteria</taxon>
        <taxon>Bacillati</taxon>
        <taxon>Actinomycetota</taxon>
        <taxon>Actinomycetes</taxon>
        <taxon>Micrococcales</taxon>
        <taxon>Micrococcaceae</taxon>
        <taxon>Nesterenkonia</taxon>
    </lineage>
</organism>
<evidence type="ECO:0000256" key="1">
    <source>
        <dbReference type="ARBA" id="ARBA00022598"/>
    </source>
</evidence>
<dbReference type="InterPro" id="IPR004347">
    <property type="entry name" value="Pup_ligase/deamidase"/>
</dbReference>
<comment type="miscellaneous">
    <text evidence="7">The reaction mechanism probably proceeds via the activation of Pup by phosphorylation of its C-terminal glutamate, which is then subject to nucleophilic attack by the substrate lysine, resulting in an isopeptide bond and the release of phosphate as a good leaving group.</text>
</comment>
<comment type="similarity">
    <text evidence="7">Belongs to the Pup ligase/Pup deamidase family. Pup-conjugating enzyme subfamily.</text>
</comment>
<reference evidence="10" key="1">
    <citation type="journal article" date="2019" name="Int. J. Syst. Evol. Microbiol.">
        <title>The Global Catalogue of Microorganisms (GCM) 10K type strain sequencing project: providing services to taxonomists for standard genome sequencing and annotation.</title>
        <authorList>
            <consortium name="The Broad Institute Genomics Platform"/>
            <consortium name="The Broad Institute Genome Sequencing Center for Infectious Disease"/>
            <person name="Wu L."/>
            <person name="Ma J."/>
        </authorList>
    </citation>
    <scope>NUCLEOTIDE SEQUENCE [LARGE SCALE GENOMIC DNA]</scope>
    <source>
        <strain evidence="10">JCM 19129</strain>
    </source>
</reference>
<dbReference type="EMBL" id="BAABLW010000007">
    <property type="protein sequence ID" value="GAA4926266.1"/>
    <property type="molecule type" value="Genomic_DNA"/>
</dbReference>
<evidence type="ECO:0000313" key="9">
    <source>
        <dbReference type="EMBL" id="GAA4926266.1"/>
    </source>
</evidence>
<dbReference type="PANTHER" id="PTHR42307">
    <property type="entry name" value="PUP DEAMIDASE/DEPUPYLASE"/>
    <property type="match status" value="1"/>
</dbReference>
<dbReference type="Pfam" id="PF03136">
    <property type="entry name" value="Pup_ligase"/>
    <property type="match status" value="1"/>
</dbReference>